<keyword evidence="11" id="KW-0411">Iron-sulfur</keyword>
<dbReference type="GO" id="GO:0035485">
    <property type="term" value="F:adenine/guanine mispair binding"/>
    <property type="evidence" value="ECO:0007669"/>
    <property type="project" value="TreeGrafter"/>
</dbReference>
<dbReference type="GO" id="GO:0032357">
    <property type="term" value="F:oxidized purine DNA binding"/>
    <property type="evidence" value="ECO:0007669"/>
    <property type="project" value="TreeGrafter"/>
</dbReference>
<evidence type="ECO:0000256" key="11">
    <source>
        <dbReference type="ARBA" id="ARBA00023014"/>
    </source>
</evidence>
<protein>
    <recommendedName>
        <fullName evidence="5 14">Adenine DNA glycosylase</fullName>
        <ecNumber evidence="4 14">3.2.2.31</ecNumber>
    </recommendedName>
</protein>
<dbReference type="InterPro" id="IPR044298">
    <property type="entry name" value="MIG/MutY"/>
</dbReference>
<dbReference type="Pfam" id="PF00633">
    <property type="entry name" value="HHH"/>
    <property type="match status" value="1"/>
</dbReference>
<dbReference type="InterPro" id="IPR015797">
    <property type="entry name" value="NUDIX_hydrolase-like_dom_sf"/>
</dbReference>
<dbReference type="NCBIfam" id="TIGR01084">
    <property type="entry name" value="mutY"/>
    <property type="match status" value="1"/>
</dbReference>
<dbReference type="SMART" id="SM00478">
    <property type="entry name" value="ENDO3c"/>
    <property type="match status" value="1"/>
</dbReference>
<comment type="cofactor">
    <cofactor evidence="14">
        <name>[4Fe-4S] cluster</name>
        <dbReference type="ChEBI" id="CHEBI:49883"/>
    </cofactor>
    <text evidence="14">Binds 1 [4Fe-4S] cluster.</text>
</comment>
<reference evidence="16 17" key="1">
    <citation type="submission" date="2020-08" db="EMBL/GenBank/DDBJ databases">
        <title>Genomic Encyclopedia of Type Strains, Phase IV (KMG-IV): sequencing the most valuable type-strain genomes for metagenomic binning, comparative biology and taxonomic classification.</title>
        <authorList>
            <person name="Goeker M."/>
        </authorList>
    </citation>
    <scope>NUCLEOTIDE SEQUENCE [LARGE SCALE GENOMIC DNA]</scope>
    <source>
        <strain evidence="16 17">DSM 104969</strain>
    </source>
</reference>
<keyword evidence="12" id="KW-0234">DNA repair</keyword>
<dbReference type="GO" id="GO:0034039">
    <property type="term" value="F:8-oxo-7,8-dihydroguanine DNA N-glycosylase activity"/>
    <property type="evidence" value="ECO:0007669"/>
    <property type="project" value="TreeGrafter"/>
</dbReference>
<evidence type="ECO:0000256" key="1">
    <source>
        <dbReference type="ARBA" id="ARBA00000843"/>
    </source>
</evidence>
<dbReference type="Pfam" id="PF14815">
    <property type="entry name" value="NUDIX_4"/>
    <property type="match status" value="1"/>
</dbReference>
<evidence type="ECO:0000256" key="13">
    <source>
        <dbReference type="ARBA" id="ARBA00023295"/>
    </source>
</evidence>
<evidence type="ECO:0000256" key="14">
    <source>
        <dbReference type="RuleBase" id="RU365096"/>
    </source>
</evidence>
<dbReference type="InterPro" id="IPR011257">
    <property type="entry name" value="DNA_glycosylase"/>
</dbReference>
<keyword evidence="17" id="KW-1185">Reference proteome</keyword>
<evidence type="ECO:0000256" key="8">
    <source>
        <dbReference type="ARBA" id="ARBA00022763"/>
    </source>
</evidence>
<dbReference type="GO" id="GO:0046872">
    <property type="term" value="F:metal ion binding"/>
    <property type="evidence" value="ECO:0007669"/>
    <property type="project" value="UniProtKB-UniRule"/>
</dbReference>
<keyword evidence="8 14" id="KW-0227">DNA damage</keyword>
<dbReference type="CDD" id="cd03431">
    <property type="entry name" value="NUDIX_DNA_Glycosylase_C-MutY"/>
    <property type="match status" value="1"/>
</dbReference>
<dbReference type="Gene3D" id="3.90.79.10">
    <property type="entry name" value="Nucleoside Triphosphate Pyrophosphohydrolase"/>
    <property type="match status" value="1"/>
</dbReference>
<evidence type="ECO:0000256" key="4">
    <source>
        <dbReference type="ARBA" id="ARBA00012045"/>
    </source>
</evidence>
<sequence length="352" mass="40646">MSKKENLRLSSILIRWYEENKRDLPWRDTVDPYIIWISEVILQQTRVDQGLSYFNRFIQRFPAVRDLAEAGEDDVLKLWQGLGYYSRARNLQAAARMIMDEFNGIFPAGYKDVLSLKGVGEYTAAAIVSFSYDQPYAVVDGNVYRVLSRIFAIDTPVDTSKGKKLFSELAQSLLDDARPGLHNQAIMEFGALQCVPVSPDCGNCSASFMCMAYAGRNVGAYPVKEGKQKIRDRYFNYFDIRYGEYMYLHKRTGRDIWQNLYELPLLETEKELSHDDLGGNKGLGNFFEKDKSLFIKHVRNIKHVLSHQVIYASFFQVEINEALTDDKYLRIRVEDAGQYPVSRLVHKYLDEL</sequence>
<keyword evidence="13 14" id="KW-0326">Glycosidase</keyword>
<dbReference type="PANTHER" id="PTHR42944:SF1">
    <property type="entry name" value="ADENINE DNA GLYCOSYLASE"/>
    <property type="match status" value="1"/>
</dbReference>
<evidence type="ECO:0000256" key="9">
    <source>
        <dbReference type="ARBA" id="ARBA00022801"/>
    </source>
</evidence>
<evidence type="ECO:0000256" key="10">
    <source>
        <dbReference type="ARBA" id="ARBA00023004"/>
    </source>
</evidence>
<dbReference type="InterPro" id="IPR023170">
    <property type="entry name" value="HhH_base_excis_C"/>
</dbReference>
<evidence type="ECO:0000256" key="12">
    <source>
        <dbReference type="ARBA" id="ARBA00023204"/>
    </source>
</evidence>
<evidence type="ECO:0000256" key="7">
    <source>
        <dbReference type="ARBA" id="ARBA00022723"/>
    </source>
</evidence>
<gene>
    <name evidence="16" type="ORF">GGR21_003627</name>
</gene>
<dbReference type="GO" id="GO:0051539">
    <property type="term" value="F:4 iron, 4 sulfur cluster binding"/>
    <property type="evidence" value="ECO:0007669"/>
    <property type="project" value="UniProtKB-UniRule"/>
</dbReference>
<comment type="function">
    <text evidence="2">Adenine glycosylase active on G-A mispairs. MutY also corrects error-prone DNA synthesis past GO lesions which are due to the oxidatively damaged form of guanine: 7,8-dihydro-8-oxoguanine (8-oxo-dGTP).</text>
</comment>
<comment type="catalytic activity">
    <reaction evidence="1 14">
        <text>Hydrolyzes free adenine bases from 7,8-dihydro-8-oxoguanine:adenine mismatched double-stranded DNA, leaving an apurinic site.</text>
        <dbReference type="EC" id="3.2.2.31"/>
    </reaction>
</comment>
<dbReference type="CDD" id="cd00056">
    <property type="entry name" value="ENDO3c"/>
    <property type="match status" value="1"/>
</dbReference>
<dbReference type="Pfam" id="PF00730">
    <property type="entry name" value="HhH-GPD"/>
    <property type="match status" value="1"/>
</dbReference>
<name>A0A840CQJ9_9BACT</name>
<proteinExistence type="inferred from homology"/>
<comment type="caution">
    <text evidence="16">The sequence shown here is derived from an EMBL/GenBank/DDBJ whole genome shotgun (WGS) entry which is preliminary data.</text>
</comment>
<dbReference type="EC" id="3.2.2.31" evidence="4 14"/>
<dbReference type="FunFam" id="1.10.340.30:FF:000002">
    <property type="entry name" value="Adenine DNA glycosylase"/>
    <property type="match status" value="1"/>
</dbReference>
<organism evidence="16 17">
    <name type="scientific">Dysgonomonas hofstadii</name>
    <dbReference type="NCBI Taxonomy" id="637886"/>
    <lineage>
        <taxon>Bacteria</taxon>
        <taxon>Pseudomonadati</taxon>
        <taxon>Bacteroidota</taxon>
        <taxon>Bacteroidia</taxon>
        <taxon>Bacteroidales</taxon>
        <taxon>Dysgonomonadaceae</taxon>
        <taxon>Dysgonomonas</taxon>
    </lineage>
</organism>
<dbReference type="PANTHER" id="PTHR42944">
    <property type="entry name" value="ADENINE DNA GLYCOSYLASE"/>
    <property type="match status" value="1"/>
</dbReference>
<dbReference type="SUPFAM" id="SSF55811">
    <property type="entry name" value="Nudix"/>
    <property type="match status" value="1"/>
</dbReference>
<dbReference type="EMBL" id="JACIEP010000016">
    <property type="protein sequence ID" value="MBB4037706.1"/>
    <property type="molecule type" value="Genomic_DNA"/>
</dbReference>
<evidence type="ECO:0000256" key="6">
    <source>
        <dbReference type="ARBA" id="ARBA00022485"/>
    </source>
</evidence>
<dbReference type="AlphaFoldDB" id="A0A840CQJ9"/>
<keyword evidence="7" id="KW-0479">Metal-binding</keyword>
<dbReference type="InterPro" id="IPR000445">
    <property type="entry name" value="HhH_motif"/>
</dbReference>
<dbReference type="InterPro" id="IPR005760">
    <property type="entry name" value="A/G_AdeGlyc_MutY"/>
</dbReference>
<dbReference type="Gene3D" id="1.10.340.30">
    <property type="entry name" value="Hypothetical protein, domain 2"/>
    <property type="match status" value="1"/>
</dbReference>
<dbReference type="GO" id="GO:0006284">
    <property type="term" value="P:base-excision repair"/>
    <property type="evidence" value="ECO:0007669"/>
    <property type="project" value="UniProtKB-UniRule"/>
</dbReference>
<keyword evidence="6" id="KW-0004">4Fe-4S</keyword>
<dbReference type="GO" id="GO:0000701">
    <property type="term" value="F:purine-specific mismatch base pair DNA N-glycosylase activity"/>
    <property type="evidence" value="ECO:0007669"/>
    <property type="project" value="UniProtKB-EC"/>
</dbReference>
<evidence type="ECO:0000259" key="15">
    <source>
        <dbReference type="SMART" id="SM00478"/>
    </source>
</evidence>
<dbReference type="SUPFAM" id="SSF48150">
    <property type="entry name" value="DNA-glycosylase"/>
    <property type="match status" value="1"/>
</dbReference>
<keyword evidence="9 16" id="KW-0378">Hydrolase</keyword>
<evidence type="ECO:0000256" key="3">
    <source>
        <dbReference type="ARBA" id="ARBA00008343"/>
    </source>
</evidence>
<dbReference type="InterPro" id="IPR003265">
    <property type="entry name" value="HhH-GPD_domain"/>
</dbReference>
<comment type="similarity">
    <text evidence="3 14">Belongs to the Nth/MutY family.</text>
</comment>
<dbReference type="Proteomes" id="UP000555103">
    <property type="component" value="Unassembled WGS sequence"/>
</dbReference>
<dbReference type="Gene3D" id="1.10.1670.10">
    <property type="entry name" value="Helix-hairpin-Helix base-excision DNA repair enzymes (C-terminal)"/>
    <property type="match status" value="1"/>
</dbReference>
<evidence type="ECO:0000313" key="17">
    <source>
        <dbReference type="Proteomes" id="UP000555103"/>
    </source>
</evidence>
<evidence type="ECO:0000256" key="5">
    <source>
        <dbReference type="ARBA" id="ARBA00022023"/>
    </source>
</evidence>
<evidence type="ECO:0000313" key="16">
    <source>
        <dbReference type="EMBL" id="MBB4037706.1"/>
    </source>
</evidence>
<dbReference type="RefSeq" id="WP_183308534.1">
    <property type="nucleotide sequence ID" value="NZ_JACIEP010000016.1"/>
</dbReference>
<accession>A0A840CQJ9</accession>
<dbReference type="GO" id="GO:0006298">
    <property type="term" value="P:mismatch repair"/>
    <property type="evidence" value="ECO:0007669"/>
    <property type="project" value="TreeGrafter"/>
</dbReference>
<feature type="domain" description="HhH-GPD" evidence="15">
    <location>
        <begin position="41"/>
        <end position="192"/>
    </location>
</feature>
<evidence type="ECO:0000256" key="2">
    <source>
        <dbReference type="ARBA" id="ARBA00002933"/>
    </source>
</evidence>
<keyword evidence="10 14" id="KW-0408">Iron</keyword>
<dbReference type="InterPro" id="IPR029119">
    <property type="entry name" value="MutY_C"/>
</dbReference>